<reference evidence="20 21" key="1">
    <citation type="journal article" date="2016" name="Front. Microbiol.">
        <title>Genome and transcriptome sequences reveal the specific parasitism of the nematophagous Purpureocillium lilacinum 36-1.</title>
        <authorList>
            <person name="Xie J."/>
            <person name="Li S."/>
            <person name="Mo C."/>
            <person name="Xiao X."/>
            <person name="Peng D."/>
            <person name="Wang G."/>
            <person name="Xiao Y."/>
        </authorList>
    </citation>
    <scope>NUCLEOTIDE SEQUENCE [LARGE SCALE GENOMIC DNA]</scope>
    <source>
        <strain evidence="20 21">36-1</strain>
    </source>
</reference>
<feature type="domain" description="U-box" evidence="19">
    <location>
        <begin position="118"/>
        <end position="210"/>
    </location>
</feature>
<keyword evidence="14 16" id="KW-0539">Nucleus</keyword>
<evidence type="ECO:0000256" key="11">
    <source>
        <dbReference type="ARBA" id="ARBA00023110"/>
    </source>
</evidence>
<dbReference type="Gene3D" id="2.130.10.10">
    <property type="entry name" value="YVTN repeat-like/Quinoprotein amine dehydrogenase"/>
    <property type="match status" value="1"/>
</dbReference>
<proteinExistence type="inferred from homology"/>
<dbReference type="InterPro" id="IPR038959">
    <property type="entry name" value="Prp19"/>
</dbReference>
<dbReference type="InterPro" id="IPR001680">
    <property type="entry name" value="WD40_rpt"/>
</dbReference>
<dbReference type="SMART" id="SM00320">
    <property type="entry name" value="WD40"/>
    <property type="match status" value="5"/>
</dbReference>
<dbReference type="GO" id="GO:0003755">
    <property type="term" value="F:peptidyl-prolyl cis-trans isomerase activity"/>
    <property type="evidence" value="ECO:0007669"/>
    <property type="project" value="UniProtKB-KW"/>
</dbReference>
<dbReference type="GO" id="GO:0061630">
    <property type="term" value="F:ubiquitin protein ligase activity"/>
    <property type="evidence" value="ECO:0007669"/>
    <property type="project" value="UniProtKB-UniRule"/>
</dbReference>
<dbReference type="GO" id="GO:0000974">
    <property type="term" value="C:Prp19 complex"/>
    <property type="evidence" value="ECO:0007669"/>
    <property type="project" value="UniProtKB-UniRule"/>
</dbReference>
<feature type="region of interest" description="Disordered" evidence="18">
    <location>
        <begin position="1074"/>
        <end position="1108"/>
    </location>
</feature>
<gene>
    <name evidence="20" type="ORF">PCL_03318</name>
</gene>
<evidence type="ECO:0000256" key="14">
    <source>
        <dbReference type="ARBA" id="ARBA00023242"/>
    </source>
</evidence>
<feature type="compositionally biased region" description="Pro residues" evidence="18">
    <location>
        <begin position="1086"/>
        <end position="1097"/>
    </location>
</feature>
<evidence type="ECO:0000256" key="5">
    <source>
        <dbReference type="ARBA" id="ARBA00022664"/>
    </source>
</evidence>
<comment type="caution">
    <text evidence="20">The sequence shown here is derived from an EMBL/GenBank/DDBJ whole genome shotgun (WGS) entry which is preliminary data.</text>
</comment>
<comment type="function">
    <text evidence="16">Ubiquitin-protein ligase which is mainly involved pre-mRNA splicing and DNA repair. Required for pre-mRNA splicing as component of the spliceosome.</text>
</comment>
<organism evidence="20 21">
    <name type="scientific">Purpureocillium lilacinum</name>
    <name type="common">Paecilomyces lilacinus</name>
    <dbReference type="NCBI Taxonomy" id="33203"/>
    <lineage>
        <taxon>Eukaryota</taxon>
        <taxon>Fungi</taxon>
        <taxon>Dikarya</taxon>
        <taxon>Ascomycota</taxon>
        <taxon>Pezizomycotina</taxon>
        <taxon>Sordariomycetes</taxon>
        <taxon>Hypocreomycetidae</taxon>
        <taxon>Hypocreales</taxon>
        <taxon>Ophiocordycipitaceae</taxon>
        <taxon>Purpureocillium</taxon>
    </lineage>
</organism>
<accession>A0A2U3ENP9</accession>
<evidence type="ECO:0000256" key="9">
    <source>
        <dbReference type="ARBA" id="ARBA00022763"/>
    </source>
</evidence>
<dbReference type="InterPro" id="IPR036322">
    <property type="entry name" value="WD40_repeat_dom_sf"/>
</dbReference>
<dbReference type="InterPro" id="IPR013083">
    <property type="entry name" value="Znf_RING/FYVE/PHD"/>
</dbReference>
<dbReference type="GO" id="GO:0071006">
    <property type="term" value="C:U2-type catalytic step 1 spliceosome"/>
    <property type="evidence" value="ECO:0007669"/>
    <property type="project" value="TreeGrafter"/>
</dbReference>
<evidence type="ECO:0000256" key="8">
    <source>
        <dbReference type="ARBA" id="ARBA00022737"/>
    </source>
</evidence>
<dbReference type="GO" id="GO:0070534">
    <property type="term" value="P:protein K63-linked ubiquitination"/>
    <property type="evidence" value="ECO:0007669"/>
    <property type="project" value="UniProtKB-UniRule"/>
</dbReference>
<comment type="pathway">
    <text evidence="2 16">Protein modification; protein ubiquitination.</text>
</comment>
<comment type="subunit">
    <text evidence="16">Homotetramer.</text>
</comment>
<dbReference type="GO" id="GO:0000398">
    <property type="term" value="P:mRNA splicing, via spliceosome"/>
    <property type="evidence" value="ECO:0007669"/>
    <property type="project" value="InterPro"/>
</dbReference>
<keyword evidence="11" id="KW-0413">Isomerase</keyword>
<evidence type="ECO:0000313" key="21">
    <source>
        <dbReference type="Proteomes" id="UP000245956"/>
    </source>
</evidence>
<keyword evidence="11" id="KW-0697">Rotamase</keyword>
<evidence type="ECO:0000256" key="10">
    <source>
        <dbReference type="ARBA" id="ARBA00022786"/>
    </source>
</evidence>
<dbReference type="InterPro" id="IPR003613">
    <property type="entry name" value="Ubox_domain"/>
</dbReference>
<dbReference type="PANTHER" id="PTHR43995:SF1">
    <property type="entry name" value="PRE-MRNA-PROCESSING FACTOR 19"/>
    <property type="match status" value="1"/>
</dbReference>
<feature type="compositionally biased region" description="Basic and acidic residues" evidence="18">
    <location>
        <begin position="993"/>
        <end position="1004"/>
    </location>
</feature>
<dbReference type="UniPathway" id="UPA00143"/>
<evidence type="ECO:0000256" key="18">
    <source>
        <dbReference type="SAM" id="MobiDB-lite"/>
    </source>
</evidence>
<keyword evidence="5 16" id="KW-0507">mRNA processing</keyword>
<evidence type="ECO:0000313" key="20">
    <source>
        <dbReference type="EMBL" id="PWI76124.1"/>
    </source>
</evidence>
<comment type="subcellular location">
    <subcellularLocation>
        <location evidence="1 16">Nucleus</location>
    </subcellularLocation>
</comment>
<evidence type="ECO:0000256" key="7">
    <source>
        <dbReference type="ARBA" id="ARBA00022728"/>
    </source>
</evidence>
<keyword evidence="10 16" id="KW-0833">Ubl conjugation pathway</keyword>
<protein>
    <recommendedName>
        <fullName evidence="16">Pre-mRNA-processing factor 19</fullName>
        <ecNumber evidence="16">2.3.2.27</ecNumber>
    </recommendedName>
</protein>
<dbReference type="AlphaFoldDB" id="A0A2U3ENP9"/>
<evidence type="ECO:0000256" key="1">
    <source>
        <dbReference type="ARBA" id="ARBA00004123"/>
    </source>
</evidence>
<keyword evidence="9 16" id="KW-0227">DNA damage</keyword>
<dbReference type="PANTHER" id="PTHR43995">
    <property type="entry name" value="PRE-MRNA-PROCESSING FACTOR 19"/>
    <property type="match status" value="1"/>
</dbReference>
<dbReference type="InterPro" id="IPR015943">
    <property type="entry name" value="WD40/YVTN_repeat-like_dom_sf"/>
</dbReference>
<dbReference type="SUPFAM" id="SSF50978">
    <property type="entry name" value="WD40 repeat-like"/>
    <property type="match status" value="1"/>
</dbReference>
<feature type="compositionally biased region" description="Basic and acidic residues" evidence="18">
    <location>
        <begin position="895"/>
        <end position="912"/>
    </location>
</feature>
<name>A0A2U3ENP9_PURLI</name>
<dbReference type="Proteomes" id="UP000245956">
    <property type="component" value="Unassembled WGS sequence"/>
</dbReference>
<dbReference type="Gene3D" id="3.30.40.10">
    <property type="entry name" value="Zinc/RING finger domain, C3HC4 (zinc finger)"/>
    <property type="match status" value="1"/>
</dbReference>
<keyword evidence="4 15" id="KW-0853">WD repeat</keyword>
<evidence type="ECO:0000256" key="12">
    <source>
        <dbReference type="ARBA" id="ARBA00023187"/>
    </source>
</evidence>
<feature type="compositionally biased region" description="Polar residues" evidence="18">
    <location>
        <begin position="870"/>
        <end position="882"/>
    </location>
</feature>
<dbReference type="PROSITE" id="PS50082">
    <property type="entry name" value="WD_REPEATS_2"/>
    <property type="match status" value="1"/>
</dbReference>
<keyword evidence="6 16" id="KW-0808">Transferase</keyword>
<dbReference type="CDD" id="cd16656">
    <property type="entry name" value="RING-Ubox_PRP19"/>
    <property type="match status" value="1"/>
</dbReference>
<dbReference type="GO" id="GO:0006281">
    <property type="term" value="P:DNA repair"/>
    <property type="evidence" value="ECO:0007669"/>
    <property type="project" value="UniProtKB-KW"/>
</dbReference>
<feature type="region of interest" description="Disordered" evidence="18">
    <location>
        <begin position="1"/>
        <end position="31"/>
    </location>
</feature>
<evidence type="ECO:0000256" key="3">
    <source>
        <dbReference type="ARBA" id="ARBA00006388"/>
    </source>
</evidence>
<keyword evidence="13 16" id="KW-0234">DNA repair</keyword>
<feature type="repeat" description="WD" evidence="15">
    <location>
        <begin position="416"/>
        <end position="457"/>
    </location>
</feature>
<evidence type="ECO:0000256" key="15">
    <source>
        <dbReference type="PROSITE-ProRule" id="PRU00221"/>
    </source>
</evidence>
<feature type="region of interest" description="Disordered" evidence="18">
    <location>
        <begin position="867"/>
        <end position="1026"/>
    </location>
</feature>
<dbReference type="EMBL" id="LCWV01000001">
    <property type="protein sequence ID" value="PWI76124.1"/>
    <property type="molecule type" value="Genomic_DNA"/>
</dbReference>
<evidence type="ECO:0000259" key="19">
    <source>
        <dbReference type="SMART" id="SM00504"/>
    </source>
</evidence>
<feature type="compositionally biased region" description="Basic residues" evidence="18">
    <location>
        <begin position="1006"/>
        <end position="1017"/>
    </location>
</feature>
<keyword evidence="8" id="KW-0677">Repeat</keyword>
<dbReference type="EC" id="2.3.2.27" evidence="16"/>
<sequence>MARAASLGDAGGGARRLAVDRGAPRSPPLWDDKQRRVDVTCRWRPYQHVTPPTSNSGAKWGPFPGRMACLPAAAPAGLAACKQVSAQAPEHHDLRSRSAATTLPTRHWKHSELAEPVAMLCGISGEAPQEPVVSKKSGMFIVCLRGTPHAACAPGRAHAYPRLGVVYEKRLIEQYINENGTEPSTGEALAAEDLLPIKSSAIVRPRPPTLTSIPALLATFQNEWDTLALETYNLKEQLARTREELATALYQHDAAVRVLARLTRERDEARDALSKVAVTDGAINGDEMAVDTVEALPEELAERVDETHQSLSKGRKKRPVPEGWVTADEISAFESEASNSLPLSQATSLSLEGDYAALGGLKGEAAIYSVEADNLERQVAVNEPVTDTLWSGSKLFFATSKGTVKAYEAGNEVAALSEHAGPATALSAHPGGQILGSVGTDKSVVFYDTETMKRVSRAYTDASLTTCAFHPDGHLFAAGTVTGDVKLFMTKSLEQAAAFKLGAPVQALAFSENGFWLAATAKGQTTVTIFDLRKEGDAATAKVLEVGGPVQSLAWDYTGQYLATGGASGITVQQYAKSSKKWSEPFRNSVPAVAVRWAASAKKLVAVNGEGVVSVFGARQAPWKRTFRSGSEVVSTQQPGMDAPVRPLTGPSGHLRTGRTAISGPRVHRVSSAGATNNGNKHSLRPRCRRRHARGAKCLLERYMRLWENLPCVALYLSTRPLTDLARLRAPVSPSVHALHQFAALGVNLNPSPPTFQSCTSTVDSPFPRVATPVKNATDSVQPTFTHPYAYAFSWQVRRNSSTFSKSPTTVLVLPAGPRPYFASSFSAKRHFALHRSSRAPPISTMARRGDGGSLFVDDDDDDFDIIEITNPNPATQISSLLNPLRPINPLETTSSRRSDRSRDSRWEEPPRRSARWGGVPPPPPRAQEPTIIDLTGEPDSPVQDRRPPPPAPGVPGRNPRRTNSQRPSPPRLARSDSTFVGSGAVIDLTVDSPRDARRLEPPRPLRARHAHRHGRSYQRAPAADHDHRLSTIQLQFVNDATPNLLTTFRSGVQHMVDTLFSAELRRAYHPTLESLSSFSPREPSPKPPMEEVPPTRPGFTRDTHTATEDAEETVVICPACNEELAYDPTEAAAESATSKKRKRVPGDHHFWALKKCGHVYCADCFENRRPTKASPLGVGFRTQGAKQASGTNSDLKCAVPGCETKAANKTEWIGIFL</sequence>
<dbReference type="Pfam" id="PF08606">
    <property type="entry name" value="Prp19"/>
    <property type="match status" value="1"/>
</dbReference>
<evidence type="ECO:0000256" key="16">
    <source>
        <dbReference type="RuleBase" id="RU367101"/>
    </source>
</evidence>
<dbReference type="SMART" id="SM00504">
    <property type="entry name" value="Ubox"/>
    <property type="match status" value="1"/>
</dbReference>
<evidence type="ECO:0000256" key="2">
    <source>
        <dbReference type="ARBA" id="ARBA00004906"/>
    </source>
</evidence>
<feature type="compositionally biased region" description="Polar residues" evidence="18">
    <location>
        <begin position="629"/>
        <end position="639"/>
    </location>
</feature>
<dbReference type="GO" id="GO:0005737">
    <property type="term" value="C:cytoplasm"/>
    <property type="evidence" value="ECO:0007669"/>
    <property type="project" value="TreeGrafter"/>
</dbReference>
<keyword evidence="7 16" id="KW-0747">Spliceosome</keyword>
<dbReference type="Pfam" id="PF00400">
    <property type="entry name" value="WD40"/>
    <property type="match status" value="1"/>
</dbReference>
<comment type="similarity">
    <text evidence="3 16">Belongs to the WD repeat PRP19 family.</text>
</comment>
<feature type="coiled-coil region" evidence="17">
    <location>
        <begin position="252"/>
        <end position="279"/>
    </location>
</feature>
<comment type="catalytic activity">
    <reaction evidence="16">
        <text>S-ubiquitinyl-[E2 ubiquitin-conjugating enzyme]-L-cysteine + [acceptor protein]-L-lysine = [E2 ubiquitin-conjugating enzyme]-L-cysteine + N(6)-ubiquitinyl-[acceptor protein]-L-lysine.</text>
        <dbReference type="EC" id="2.3.2.27"/>
    </reaction>
</comment>
<dbReference type="InterPro" id="IPR055340">
    <property type="entry name" value="RING-Ubox_PRP19"/>
</dbReference>
<keyword evidence="17" id="KW-0175">Coiled coil</keyword>
<evidence type="ECO:0000256" key="13">
    <source>
        <dbReference type="ARBA" id="ARBA00023204"/>
    </source>
</evidence>
<evidence type="ECO:0000256" key="6">
    <source>
        <dbReference type="ARBA" id="ARBA00022679"/>
    </source>
</evidence>
<feature type="region of interest" description="Disordered" evidence="18">
    <location>
        <begin position="629"/>
        <end position="660"/>
    </location>
</feature>
<evidence type="ECO:0000256" key="17">
    <source>
        <dbReference type="SAM" id="Coils"/>
    </source>
</evidence>
<dbReference type="InterPro" id="IPR013915">
    <property type="entry name" value="Prp19_cc"/>
</dbReference>
<keyword evidence="12 16" id="KW-0508">mRNA splicing</keyword>
<evidence type="ECO:0000256" key="4">
    <source>
        <dbReference type="ARBA" id="ARBA00022574"/>
    </source>
</evidence>